<keyword evidence="5" id="KW-0479">Metal-binding</keyword>
<keyword evidence="2 11" id="KW-0808">Transferase</keyword>
<dbReference type="Gene3D" id="3.40.50.300">
    <property type="entry name" value="P-loop containing nucleotide triphosphate hydrolases"/>
    <property type="match status" value="1"/>
</dbReference>
<evidence type="ECO:0000313" key="15">
    <source>
        <dbReference type="Proteomes" id="UP001560045"/>
    </source>
</evidence>
<dbReference type="InterPro" id="IPR003593">
    <property type="entry name" value="AAA+_ATPase"/>
</dbReference>
<evidence type="ECO:0000313" key="14">
    <source>
        <dbReference type="EMBL" id="MEX5718303.1"/>
    </source>
</evidence>
<evidence type="ECO:0000256" key="12">
    <source>
        <dbReference type="SAM" id="MobiDB-lite"/>
    </source>
</evidence>
<dbReference type="NCBIfam" id="TIGR02397">
    <property type="entry name" value="dnaX_nterm"/>
    <property type="match status" value="1"/>
</dbReference>
<comment type="caution">
    <text evidence="14">The sequence shown here is derived from an EMBL/GenBank/DDBJ whole genome shotgun (WGS) entry which is preliminary data.</text>
</comment>
<keyword evidence="9 11" id="KW-0239">DNA-directed DNA polymerase</keyword>
<proteinExistence type="inferred from homology"/>
<dbReference type="SUPFAM" id="SSF48019">
    <property type="entry name" value="post-AAA+ oligomerization domain-like"/>
    <property type="match status" value="1"/>
</dbReference>
<evidence type="ECO:0000256" key="9">
    <source>
        <dbReference type="ARBA" id="ARBA00022932"/>
    </source>
</evidence>
<evidence type="ECO:0000256" key="6">
    <source>
        <dbReference type="ARBA" id="ARBA00022741"/>
    </source>
</evidence>
<dbReference type="SMART" id="SM00382">
    <property type="entry name" value="AAA"/>
    <property type="match status" value="1"/>
</dbReference>
<evidence type="ECO:0000256" key="3">
    <source>
        <dbReference type="ARBA" id="ARBA00022695"/>
    </source>
</evidence>
<evidence type="ECO:0000259" key="13">
    <source>
        <dbReference type="SMART" id="SM00382"/>
    </source>
</evidence>
<dbReference type="EMBL" id="JBFNXQ010000018">
    <property type="protein sequence ID" value="MEX5718303.1"/>
    <property type="molecule type" value="Genomic_DNA"/>
</dbReference>
<name>A0ABV3XCL1_9ACTN</name>
<evidence type="ECO:0000256" key="10">
    <source>
        <dbReference type="ARBA" id="ARBA00049244"/>
    </source>
</evidence>
<dbReference type="InterPro" id="IPR050238">
    <property type="entry name" value="DNA_Rep/Repair_Clamp_Loader"/>
</dbReference>
<dbReference type="EC" id="2.7.7.7" evidence="11"/>
<feature type="region of interest" description="Disordered" evidence="12">
    <location>
        <begin position="742"/>
        <end position="762"/>
    </location>
</feature>
<keyword evidence="3 11" id="KW-0548">Nucleotidyltransferase</keyword>
<dbReference type="InterPro" id="IPR027417">
    <property type="entry name" value="P-loop_NTPase"/>
</dbReference>
<dbReference type="Pfam" id="PF12169">
    <property type="entry name" value="DNA_pol3_gamma3"/>
    <property type="match status" value="1"/>
</dbReference>
<dbReference type="Pfam" id="PF22608">
    <property type="entry name" value="DNAX_ATPase_lid"/>
    <property type="match status" value="1"/>
</dbReference>
<dbReference type="Pfam" id="PF13177">
    <property type="entry name" value="DNA_pol3_delta2"/>
    <property type="match status" value="1"/>
</dbReference>
<protein>
    <recommendedName>
        <fullName evidence="11">DNA polymerase III subunit gamma/tau</fullName>
        <ecNumber evidence="11">2.7.7.7</ecNumber>
    </recommendedName>
</protein>
<evidence type="ECO:0000256" key="4">
    <source>
        <dbReference type="ARBA" id="ARBA00022705"/>
    </source>
</evidence>
<feature type="compositionally biased region" description="Low complexity" evidence="12">
    <location>
        <begin position="445"/>
        <end position="455"/>
    </location>
</feature>
<comment type="subunit">
    <text evidence="11">DNA polymerase III contains a core (composed of alpha, epsilon and theta chains) that associates with a tau subunit. This core dimerizes to form the POLIII' complex. PolIII' associates with the gamma complex (composed of gamma, delta, delta', psi and chi chains) and with the beta chain to form the complete DNA polymerase III complex.</text>
</comment>
<feature type="compositionally biased region" description="Basic and acidic residues" evidence="12">
    <location>
        <begin position="742"/>
        <end position="761"/>
    </location>
</feature>
<feature type="compositionally biased region" description="Low complexity" evidence="12">
    <location>
        <begin position="394"/>
        <end position="404"/>
    </location>
</feature>
<dbReference type="CDD" id="cd00009">
    <property type="entry name" value="AAA"/>
    <property type="match status" value="1"/>
</dbReference>
<dbReference type="PANTHER" id="PTHR11669">
    <property type="entry name" value="REPLICATION FACTOR C / DNA POLYMERASE III GAMMA-TAU SUBUNIT"/>
    <property type="match status" value="1"/>
</dbReference>
<feature type="compositionally biased region" description="Pro residues" evidence="12">
    <location>
        <begin position="533"/>
        <end position="543"/>
    </location>
</feature>
<reference evidence="14 15" key="1">
    <citation type="submission" date="2024-06" db="EMBL/GenBank/DDBJ databases">
        <title>Draft genome sequence of Geodermatophilus badlandi, a novel member of the Geodermatophilaceae isolated from badland sedimentary rocks in the Red desert, Wyoming, USA.</title>
        <authorList>
            <person name="Ben Tekaya S."/>
            <person name="Nouioui I."/>
            <person name="Flores G.M."/>
            <person name="Shaal M.N."/>
            <person name="Bredoire F."/>
            <person name="Basile F."/>
            <person name="Van Diepen L."/>
            <person name="Ward N.L."/>
        </authorList>
    </citation>
    <scope>NUCLEOTIDE SEQUENCE [LARGE SCALE GENOMIC DNA]</scope>
    <source>
        <strain evidence="14 15">WL48A</strain>
    </source>
</reference>
<feature type="compositionally biased region" description="Low complexity" evidence="12">
    <location>
        <begin position="597"/>
        <end position="608"/>
    </location>
</feature>
<accession>A0ABV3XCL1</accession>
<feature type="compositionally biased region" description="Pro residues" evidence="12">
    <location>
        <begin position="456"/>
        <end position="468"/>
    </location>
</feature>
<comment type="similarity">
    <text evidence="1 11">Belongs to the DnaX/STICHEL family.</text>
</comment>
<dbReference type="PANTHER" id="PTHR11669:SF0">
    <property type="entry name" value="PROTEIN STICHEL-LIKE 2"/>
    <property type="match status" value="1"/>
</dbReference>
<evidence type="ECO:0000256" key="2">
    <source>
        <dbReference type="ARBA" id="ARBA00022679"/>
    </source>
</evidence>
<evidence type="ECO:0000256" key="11">
    <source>
        <dbReference type="RuleBase" id="RU364063"/>
    </source>
</evidence>
<feature type="domain" description="AAA+ ATPase" evidence="13">
    <location>
        <begin position="36"/>
        <end position="179"/>
    </location>
</feature>
<feature type="compositionally biased region" description="Low complexity" evidence="12">
    <location>
        <begin position="576"/>
        <end position="587"/>
    </location>
</feature>
<keyword evidence="15" id="KW-1185">Reference proteome</keyword>
<comment type="function">
    <text evidence="11">DNA polymerase III is a complex, multichain enzyme responsible for most of the replicative synthesis in bacteria. This DNA polymerase also exhibits 3' to 5' exonuclease activity.</text>
</comment>
<evidence type="ECO:0000256" key="1">
    <source>
        <dbReference type="ARBA" id="ARBA00006360"/>
    </source>
</evidence>
<feature type="compositionally biased region" description="Low complexity" evidence="12">
    <location>
        <begin position="469"/>
        <end position="484"/>
    </location>
</feature>
<keyword evidence="4 11" id="KW-0235">DNA replication</keyword>
<gene>
    <name evidence="11" type="primary">dnaX</name>
    <name evidence="14" type="ORF">ABQ292_07960</name>
</gene>
<comment type="catalytic activity">
    <reaction evidence="10 11">
        <text>DNA(n) + a 2'-deoxyribonucleoside 5'-triphosphate = DNA(n+1) + diphosphate</text>
        <dbReference type="Rhea" id="RHEA:22508"/>
        <dbReference type="Rhea" id="RHEA-COMP:17339"/>
        <dbReference type="Rhea" id="RHEA-COMP:17340"/>
        <dbReference type="ChEBI" id="CHEBI:33019"/>
        <dbReference type="ChEBI" id="CHEBI:61560"/>
        <dbReference type="ChEBI" id="CHEBI:173112"/>
        <dbReference type="EC" id="2.7.7.7"/>
    </reaction>
</comment>
<organism evidence="14 15">
    <name type="scientific">Geodermatophilus maliterrae</name>
    <dbReference type="NCBI Taxonomy" id="3162531"/>
    <lineage>
        <taxon>Bacteria</taxon>
        <taxon>Bacillati</taxon>
        <taxon>Actinomycetota</taxon>
        <taxon>Actinomycetes</taxon>
        <taxon>Geodermatophilales</taxon>
        <taxon>Geodermatophilaceae</taxon>
        <taxon>Geodermatophilus</taxon>
    </lineage>
</organism>
<evidence type="ECO:0000256" key="7">
    <source>
        <dbReference type="ARBA" id="ARBA00022833"/>
    </source>
</evidence>
<dbReference type="Gene3D" id="1.10.8.60">
    <property type="match status" value="1"/>
</dbReference>
<dbReference type="InterPro" id="IPR012763">
    <property type="entry name" value="DNA_pol_III_sug/sutau_N"/>
</dbReference>
<evidence type="ECO:0000256" key="8">
    <source>
        <dbReference type="ARBA" id="ARBA00022840"/>
    </source>
</evidence>
<keyword evidence="7" id="KW-0862">Zinc</keyword>
<dbReference type="Gene3D" id="1.20.272.10">
    <property type="match status" value="1"/>
</dbReference>
<dbReference type="InterPro" id="IPR022754">
    <property type="entry name" value="DNA_pol_III_gamma-3"/>
</dbReference>
<keyword evidence="6 11" id="KW-0547">Nucleotide-binding</keyword>
<feature type="region of interest" description="Disordered" evidence="12">
    <location>
        <begin position="391"/>
        <end position="629"/>
    </location>
</feature>
<evidence type="ECO:0000256" key="5">
    <source>
        <dbReference type="ARBA" id="ARBA00022723"/>
    </source>
</evidence>
<dbReference type="SUPFAM" id="SSF52540">
    <property type="entry name" value="P-loop containing nucleoside triphosphate hydrolases"/>
    <property type="match status" value="1"/>
</dbReference>
<sequence length="783" mass="81264">MALALYRKYRPATFAEVVGQDHVTTPLVNAVDGGRINHAYLFSGPRGCGKTSSARILARSLNCEQGPTSTPCGVCGSCVALAPDGPGSLDVIEIDAASHGGVDDARDLRERAFFAPVSSRYKVYIVDEAHMVTTQGFNALLKVVEEPPEFLVFVFATTEPDKVLPTIRSRTHHYPFRLVPPTTLRGLLERTCAAEGVQVEPTVFPLVVRAGGGSVRDSLSILDQLLAGAGPEGVTYASAVGLLGVTDDALLDEAIDALAASDAPGVFRAVDRVVEAGHDPRRFATDLLDRLRDLIVLDAVPDAGGNGLLDCPPDRLDLMVQQARALGSATLSRLADTVHDGLSEMRGTTAPRLLLELVCARMLLPGTDDSSVATLQRLERLERRLSIAGGGAGTDVAADVTPAREPVREPVREPARPAPAHDEPAPAERPGAPRREYVRPSQRGSAVIAGPAEAPAAPPAAPVTPPATPSVAPAEPAAAAAPVPAAAPPGDDDWPETTPPGSGASRPAPAPAAPADDDWPETTAPGSGASRPAPVPSPTPTPAPADRSGVRVATGEPDIPLPPEPTDDEEWPHPAEPAAARAAAARVAEPRPPAAPPRAAAESTPAPRGGEPTPVVSANPGGIDGAADGALTTGDVRRVWPELLAVVKRHKRTTEALLKNAQVHDLRGGVLTLSTGSPALARRIGDDLNKDVLREALNELLGVRWKVEAVVEGATGRSPGTTVTPEVAREAARAAEAAEARELMAERAAETSDGGDREHVPAVDPEQAALALLRAQLGARPVD</sequence>
<dbReference type="RefSeq" id="WP_369205016.1">
    <property type="nucleotide sequence ID" value="NZ_JBFNXQ010000018.1"/>
</dbReference>
<dbReference type="NCBIfam" id="NF005846">
    <property type="entry name" value="PRK07764.1-6"/>
    <property type="match status" value="1"/>
</dbReference>
<dbReference type="Proteomes" id="UP001560045">
    <property type="component" value="Unassembled WGS sequence"/>
</dbReference>
<dbReference type="CDD" id="cd18137">
    <property type="entry name" value="HLD_clamp_pol_III_gamma_tau"/>
    <property type="match status" value="1"/>
</dbReference>
<dbReference type="InterPro" id="IPR008921">
    <property type="entry name" value="DNA_pol3_clamp-load_cplx_C"/>
</dbReference>
<dbReference type="GO" id="GO:0003887">
    <property type="term" value="F:DNA-directed DNA polymerase activity"/>
    <property type="evidence" value="ECO:0007669"/>
    <property type="project" value="UniProtKB-EC"/>
</dbReference>
<keyword evidence="8 11" id="KW-0067">ATP-binding</keyword>
<dbReference type="InterPro" id="IPR045085">
    <property type="entry name" value="HLD_clamp_pol_III_gamma_tau"/>
</dbReference>
<feature type="compositionally biased region" description="Basic and acidic residues" evidence="12">
    <location>
        <begin position="405"/>
        <end position="438"/>
    </location>
</feature>